<dbReference type="AlphaFoldDB" id="A0A377M9U4"/>
<proteinExistence type="predicted"/>
<dbReference type="Proteomes" id="UP000255106">
    <property type="component" value="Unassembled WGS sequence"/>
</dbReference>
<organism evidence="1 2">
    <name type="scientific">Enterobacter cloacae</name>
    <dbReference type="NCBI Taxonomy" id="550"/>
    <lineage>
        <taxon>Bacteria</taxon>
        <taxon>Pseudomonadati</taxon>
        <taxon>Pseudomonadota</taxon>
        <taxon>Gammaproteobacteria</taxon>
        <taxon>Enterobacterales</taxon>
        <taxon>Enterobacteriaceae</taxon>
        <taxon>Enterobacter</taxon>
        <taxon>Enterobacter cloacae complex</taxon>
    </lineage>
</organism>
<protein>
    <submittedName>
        <fullName evidence="1">Uncharacterized protein</fullName>
    </submittedName>
</protein>
<sequence length="61" mass="6973">MKGRNADTICDSIKVLTSEFNACSLRHPEFSDILTKIHRIRSCKSPDTIKVQFTAEYSQQL</sequence>
<name>A0A377M9U4_ENTCL</name>
<dbReference type="EMBL" id="UGJB01000004">
    <property type="protein sequence ID" value="STQ14766.1"/>
    <property type="molecule type" value="Genomic_DNA"/>
</dbReference>
<gene>
    <name evidence="1" type="ORF">NCTC10005_07637</name>
</gene>
<evidence type="ECO:0000313" key="2">
    <source>
        <dbReference type="Proteomes" id="UP000255106"/>
    </source>
</evidence>
<accession>A0A377M9U4</accession>
<evidence type="ECO:0000313" key="1">
    <source>
        <dbReference type="EMBL" id="STQ14766.1"/>
    </source>
</evidence>
<reference evidence="1 2" key="1">
    <citation type="submission" date="2018-06" db="EMBL/GenBank/DDBJ databases">
        <authorList>
            <consortium name="Pathogen Informatics"/>
            <person name="Doyle S."/>
        </authorList>
    </citation>
    <scope>NUCLEOTIDE SEQUENCE [LARGE SCALE GENOMIC DNA]</scope>
    <source>
        <strain evidence="1 2">NCTC10005</strain>
    </source>
</reference>